<dbReference type="GO" id="GO:0015344">
    <property type="term" value="F:siderophore uptake transmembrane transporter activity"/>
    <property type="evidence" value="ECO:0007669"/>
    <property type="project" value="TreeGrafter"/>
</dbReference>
<evidence type="ECO:0000256" key="2">
    <source>
        <dbReference type="ARBA" id="ARBA00009810"/>
    </source>
</evidence>
<dbReference type="Gene3D" id="2.170.130.10">
    <property type="entry name" value="TonB-dependent receptor, plug domain"/>
    <property type="match status" value="1"/>
</dbReference>
<evidence type="ECO:0000256" key="1">
    <source>
        <dbReference type="ARBA" id="ARBA00004571"/>
    </source>
</evidence>
<keyword evidence="9 10" id="KW-0998">Cell outer membrane</keyword>
<dbReference type="CDD" id="cd01347">
    <property type="entry name" value="ligand_gated_channel"/>
    <property type="match status" value="1"/>
</dbReference>
<comment type="subcellular location">
    <subcellularLocation>
        <location evidence="1 10">Cell outer membrane</location>
        <topology evidence="1 10">Multi-pass membrane protein</topology>
    </subcellularLocation>
</comment>
<feature type="domain" description="TonB-dependent receptor plug" evidence="15">
    <location>
        <begin position="47"/>
        <end position="140"/>
    </location>
</feature>
<dbReference type="InterPro" id="IPR039426">
    <property type="entry name" value="TonB-dep_rcpt-like"/>
</dbReference>
<reference evidence="16 17" key="1">
    <citation type="submission" date="2020-08" db="EMBL/GenBank/DDBJ databases">
        <title>Oceanospirillum sp. nov. isolated from marine sediment.</title>
        <authorList>
            <person name="Ji X."/>
        </authorList>
    </citation>
    <scope>NUCLEOTIDE SEQUENCE [LARGE SCALE GENOMIC DNA]</scope>
    <source>
        <strain evidence="16 17">D5</strain>
    </source>
</reference>
<evidence type="ECO:0000256" key="7">
    <source>
        <dbReference type="ARBA" id="ARBA00023077"/>
    </source>
</evidence>
<dbReference type="SUPFAM" id="SSF56935">
    <property type="entry name" value="Porins"/>
    <property type="match status" value="1"/>
</dbReference>
<evidence type="ECO:0000256" key="4">
    <source>
        <dbReference type="ARBA" id="ARBA00022452"/>
    </source>
</evidence>
<sequence>MKSKPSLKKLPLVVAIGMASTAAWAQEQSTATGTTEVWATQVSSTSAFLGDDDIELKQADHLSDLMRSLPGVEIGGTHSMVQKINIRALDDTDLNITIDGASQNAYMYHHAGNLLINPDILKAANIQVGANSVLTGALGGAVEFETKDAADLLRADQRFGARIQGNVASNKYFGYSLTGYGQVSDNVDMLAYIYQVDRDNPEDGKGRESLGNDGDIVNGMLKAGFDLNDENRIELGYDRYKDDGDYPFRADMGVATNKAITGDKLYPTTYDRSTLTAVYELDKGENLYLKANAYRNELELEREENTDDYRVKAGRVENTGAKILAESLIESGNITHTLRYGGEINKEESRVHKDGVDYGGEDATNAALYVENEIAFGNARLIPGIRQNHYDLNTSMADKTYDETTWSLAGELDVSDSFTLRAATTSLFQGPNLEEAFYADTVNPANPALKPETGLNSELGFRFNQQNVGSLDKLAMALTLFNTQIDDRIEYSSDSGWHNQNEVTLKGFEASVKMDKDDLGLLLTYARTNSEVKETGEPVSDESGDTISMTVDYALPAHNLELEWESQVVLDEDKLDKKGYDVHSLSVRWSPAAAEGLVLTAGIENLFDEYYVSHVSRIGESNHPRFGQLILDDSEPGRNFKLTAAYSF</sequence>
<dbReference type="InterPro" id="IPR012910">
    <property type="entry name" value="Plug_dom"/>
</dbReference>
<protein>
    <submittedName>
        <fullName evidence="16">TonB-dependent receptor</fullName>
    </submittedName>
</protein>
<comment type="similarity">
    <text evidence="2 10 12">Belongs to the TonB-dependent receptor family.</text>
</comment>
<evidence type="ECO:0000256" key="8">
    <source>
        <dbReference type="ARBA" id="ARBA00023136"/>
    </source>
</evidence>
<keyword evidence="6 13" id="KW-0732">Signal</keyword>
<evidence type="ECO:0000256" key="9">
    <source>
        <dbReference type="ARBA" id="ARBA00023237"/>
    </source>
</evidence>
<dbReference type="Pfam" id="PF07715">
    <property type="entry name" value="Plug"/>
    <property type="match status" value="1"/>
</dbReference>
<gene>
    <name evidence="16" type="ORF">H4O21_06945</name>
</gene>
<feature type="signal peptide" evidence="13">
    <location>
        <begin position="1"/>
        <end position="25"/>
    </location>
</feature>
<keyword evidence="7 12" id="KW-0798">TonB box</keyword>
<keyword evidence="4 10" id="KW-1134">Transmembrane beta strand</keyword>
<dbReference type="PANTHER" id="PTHR30069:SF41">
    <property type="entry name" value="HEME_HEMOPEXIN UTILIZATION PROTEIN C"/>
    <property type="match status" value="1"/>
</dbReference>
<dbReference type="GO" id="GO:0009279">
    <property type="term" value="C:cell outer membrane"/>
    <property type="evidence" value="ECO:0007669"/>
    <property type="project" value="UniProtKB-SubCell"/>
</dbReference>
<dbReference type="RefSeq" id="WP_182808113.1">
    <property type="nucleotide sequence ID" value="NZ_JACJFM010000006.1"/>
</dbReference>
<keyword evidence="17" id="KW-1185">Reference proteome</keyword>
<keyword evidence="16" id="KW-0675">Receptor</keyword>
<dbReference type="InterPro" id="IPR036942">
    <property type="entry name" value="Beta-barrel_TonB_sf"/>
</dbReference>
<evidence type="ECO:0000259" key="15">
    <source>
        <dbReference type="Pfam" id="PF07715"/>
    </source>
</evidence>
<comment type="caution">
    <text evidence="16">The sequence shown here is derived from an EMBL/GenBank/DDBJ whole genome shotgun (WGS) entry which is preliminary data.</text>
</comment>
<feature type="short sequence motif" description="TonB C-terminal box" evidence="11">
    <location>
        <begin position="631"/>
        <end position="648"/>
    </location>
</feature>
<dbReference type="PROSITE" id="PS52016">
    <property type="entry name" value="TONB_DEPENDENT_REC_3"/>
    <property type="match status" value="1"/>
</dbReference>
<dbReference type="Pfam" id="PF00593">
    <property type="entry name" value="TonB_dep_Rec_b-barrel"/>
    <property type="match status" value="1"/>
</dbReference>
<dbReference type="PROSITE" id="PS01156">
    <property type="entry name" value="TONB_DEPENDENT_REC_2"/>
    <property type="match status" value="1"/>
</dbReference>
<dbReference type="InterPro" id="IPR010917">
    <property type="entry name" value="TonB_rcpt_CS"/>
</dbReference>
<dbReference type="InterPro" id="IPR037066">
    <property type="entry name" value="Plug_dom_sf"/>
</dbReference>
<dbReference type="Proteomes" id="UP000565262">
    <property type="component" value="Unassembled WGS sequence"/>
</dbReference>
<dbReference type="AlphaFoldDB" id="A0A839IN65"/>
<evidence type="ECO:0000256" key="10">
    <source>
        <dbReference type="PROSITE-ProRule" id="PRU01360"/>
    </source>
</evidence>
<accession>A0A839IN65</accession>
<feature type="chain" id="PRO_5032596411" evidence="13">
    <location>
        <begin position="26"/>
        <end position="648"/>
    </location>
</feature>
<evidence type="ECO:0000259" key="14">
    <source>
        <dbReference type="Pfam" id="PF00593"/>
    </source>
</evidence>
<organism evidence="16 17">
    <name type="scientific">Oceanospirillum sediminis</name>
    <dbReference type="NCBI Taxonomy" id="2760088"/>
    <lineage>
        <taxon>Bacteria</taxon>
        <taxon>Pseudomonadati</taxon>
        <taxon>Pseudomonadota</taxon>
        <taxon>Gammaproteobacteria</taxon>
        <taxon>Oceanospirillales</taxon>
        <taxon>Oceanospirillaceae</taxon>
        <taxon>Oceanospirillum</taxon>
    </lineage>
</organism>
<keyword evidence="8 10" id="KW-0472">Membrane</keyword>
<evidence type="ECO:0000256" key="6">
    <source>
        <dbReference type="ARBA" id="ARBA00022729"/>
    </source>
</evidence>
<name>A0A839IN65_9GAMM</name>
<keyword evidence="5 10" id="KW-0812">Transmembrane</keyword>
<keyword evidence="3 10" id="KW-0813">Transport</keyword>
<evidence type="ECO:0000256" key="13">
    <source>
        <dbReference type="SAM" id="SignalP"/>
    </source>
</evidence>
<dbReference type="InterPro" id="IPR000531">
    <property type="entry name" value="Beta-barrel_TonB"/>
</dbReference>
<evidence type="ECO:0000313" key="16">
    <source>
        <dbReference type="EMBL" id="MBB1486341.1"/>
    </source>
</evidence>
<proteinExistence type="inferred from homology"/>
<evidence type="ECO:0000256" key="12">
    <source>
        <dbReference type="RuleBase" id="RU003357"/>
    </source>
</evidence>
<dbReference type="Gene3D" id="2.40.170.20">
    <property type="entry name" value="TonB-dependent receptor, beta-barrel domain"/>
    <property type="match status" value="1"/>
</dbReference>
<dbReference type="GO" id="GO:0044718">
    <property type="term" value="P:siderophore transmembrane transport"/>
    <property type="evidence" value="ECO:0007669"/>
    <property type="project" value="TreeGrafter"/>
</dbReference>
<evidence type="ECO:0000256" key="3">
    <source>
        <dbReference type="ARBA" id="ARBA00022448"/>
    </source>
</evidence>
<evidence type="ECO:0000313" key="17">
    <source>
        <dbReference type="Proteomes" id="UP000565262"/>
    </source>
</evidence>
<dbReference type="PANTHER" id="PTHR30069">
    <property type="entry name" value="TONB-DEPENDENT OUTER MEMBRANE RECEPTOR"/>
    <property type="match status" value="1"/>
</dbReference>
<feature type="domain" description="TonB-dependent receptor-like beta-barrel" evidence="14">
    <location>
        <begin position="227"/>
        <end position="606"/>
    </location>
</feature>
<evidence type="ECO:0000256" key="11">
    <source>
        <dbReference type="PROSITE-ProRule" id="PRU10144"/>
    </source>
</evidence>
<evidence type="ECO:0000256" key="5">
    <source>
        <dbReference type="ARBA" id="ARBA00022692"/>
    </source>
</evidence>
<dbReference type="EMBL" id="JACJFM010000006">
    <property type="protein sequence ID" value="MBB1486341.1"/>
    <property type="molecule type" value="Genomic_DNA"/>
</dbReference>